<reference evidence="2" key="1">
    <citation type="submission" date="2018-06" db="EMBL/GenBank/DDBJ databases">
        <authorList>
            <person name="Zhirakovskaya E."/>
        </authorList>
    </citation>
    <scope>NUCLEOTIDE SEQUENCE</scope>
</reference>
<sequence length="38" mass="3993">MDAVAILAILSAVVSAIIFVVMIIKGIALVNQDPPEEK</sequence>
<evidence type="ECO:0000313" key="2">
    <source>
        <dbReference type="EMBL" id="VAW84421.1"/>
    </source>
</evidence>
<organism evidence="2">
    <name type="scientific">hydrothermal vent metagenome</name>
    <dbReference type="NCBI Taxonomy" id="652676"/>
    <lineage>
        <taxon>unclassified sequences</taxon>
        <taxon>metagenomes</taxon>
        <taxon>ecological metagenomes</taxon>
    </lineage>
</organism>
<dbReference type="AlphaFoldDB" id="A0A3B0YYD7"/>
<name>A0A3B0YYD7_9ZZZZ</name>
<keyword evidence="1" id="KW-0472">Membrane</keyword>
<protein>
    <submittedName>
        <fullName evidence="2">Uncharacterized protein</fullName>
    </submittedName>
</protein>
<keyword evidence="1" id="KW-0812">Transmembrane</keyword>
<evidence type="ECO:0000256" key="1">
    <source>
        <dbReference type="SAM" id="Phobius"/>
    </source>
</evidence>
<keyword evidence="1" id="KW-1133">Transmembrane helix</keyword>
<gene>
    <name evidence="2" type="ORF">MNBD_GAMMA18-995</name>
</gene>
<proteinExistence type="predicted"/>
<dbReference type="EMBL" id="UOFP01000045">
    <property type="protein sequence ID" value="VAW84421.1"/>
    <property type="molecule type" value="Genomic_DNA"/>
</dbReference>
<accession>A0A3B0YYD7</accession>
<feature type="transmembrane region" description="Helical" evidence="1">
    <location>
        <begin position="6"/>
        <end position="30"/>
    </location>
</feature>